<evidence type="ECO:0000313" key="3">
    <source>
        <dbReference type="Proteomes" id="UP000770717"/>
    </source>
</evidence>
<sequence>MQSFPLVVIGIDWVTAGQLVLLFISSAFYRLYNIVMFRYGDISAACPGDITRLVADTPIWSPDVPGMQPPVRSLLISFLLCLHRDIVPLIYLVFAHVCTLYFLSFHWFKPKNVFPSRCMKVMDSNAQHLLASY</sequence>
<feature type="transmembrane region" description="Helical" evidence="1">
    <location>
        <begin position="89"/>
        <end position="108"/>
    </location>
</feature>
<dbReference type="Proteomes" id="UP000770717">
    <property type="component" value="Unassembled WGS sequence"/>
</dbReference>
<dbReference type="EMBL" id="WNTK01000597">
    <property type="protein sequence ID" value="KAG9469202.1"/>
    <property type="molecule type" value="Genomic_DNA"/>
</dbReference>
<dbReference type="AlphaFoldDB" id="A0A8J6EH64"/>
<keyword evidence="3" id="KW-1185">Reference proteome</keyword>
<name>A0A8J6EH64_ELECQ</name>
<reference evidence="2" key="1">
    <citation type="thesis" date="2020" institute="ProQuest LLC" country="789 East Eisenhower Parkway, Ann Arbor, MI, USA">
        <title>Comparative Genomics and Chromosome Evolution.</title>
        <authorList>
            <person name="Mudd A.B."/>
        </authorList>
    </citation>
    <scope>NUCLEOTIDE SEQUENCE</scope>
    <source>
        <strain evidence="2">HN-11 Male</strain>
        <tissue evidence="2">Kidney and liver</tissue>
    </source>
</reference>
<proteinExistence type="predicted"/>
<protein>
    <submittedName>
        <fullName evidence="2">Uncharacterized protein</fullName>
    </submittedName>
</protein>
<evidence type="ECO:0000256" key="1">
    <source>
        <dbReference type="SAM" id="Phobius"/>
    </source>
</evidence>
<gene>
    <name evidence="2" type="ORF">GDO78_021034</name>
</gene>
<keyword evidence="1" id="KW-0472">Membrane</keyword>
<evidence type="ECO:0000313" key="2">
    <source>
        <dbReference type="EMBL" id="KAG9469202.1"/>
    </source>
</evidence>
<keyword evidence="1" id="KW-0812">Transmembrane</keyword>
<accession>A0A8J6EH64</accession>
<keyword evidence="1" id="KW-1133">Transmembrane helix</keyword>
<comment type="caution">
    <text evidence="2">The sequence shown here is derived from an EMBL/GenBank/DDBJ whole genome shotgun (WGS) entry which is preliminary data.</text>
</comment>
<feature type="transmembrane region" description="Helical" evidence="1">
    <location>
        <begin position="6"/>
        <end position="29"/>
    </location>
</feature>
<organism evidence="2 3">
    <name type="scientific">Eleutherodactylus coqui</name>
    <name type="common">Puerto Rican coqui</name>
    <dbReference type="NCBI Taxonomy" id="57060"/>
    <lineage>
        <taxon>Eukaryota</taxon>
        <taxon>Metazoa</taxon>
        <taxon>Chordata</taxon>
        <taxon>Craniata</taxon>
        <taxon>Vertebrata</taxon>
        <taxon>Euteleostomi</taxon>
        <taxon>Amphibia</taxon>
        <taxon>Batrachia</taxon>
        <taxon>Anura</taxon>
        <taxon>Neobatrachia</taxon>
        <taxon>Hyloidea</taxon>
        <taxon>Eleutherodactylidae</taxon>
        <taxon>Eleutherodactylinae</taxon>
        <taxon>Eleutherodactylus</taxon>
        <taxon>Eleutherodactylus</taxon>
    </lineage>
</organism>